<dbReference type="PANTHER" id="PTHR44688">
    <property type="entry name" value="DNA-BINDING TRANSCRIPTIONAL ACTIVATOR DEVR_DOSR"/>
    <property type="match status" value="1"/>
</dbReference>
<evidence type="ECO:0000256" key="4">
    <source>
        <dbReference type="SAM" id="Coils"/>
    </source>
</evidence>
<keyword evidence="3" id="KW-0804">Transcription</keyword>
<keyword evidence="1" id="KW-0805">Transcription regulation</keyword>
<dbReference type="InterPro" id="IPR036388">
    <property type="entry name" value="WH-like_DNA-bd_sf"/>
</dbReference>
<dbReference type="STRING" id="568899.SAMN05192534_102138"/>
<dbReference type="InterPro" id="IPR016032">
    <property type="entry name" value="Sig_transdc_resp-reg_C-effctor"/>
</dbReference>
<reference evidence="6 7" key="1">
    <citation type="submission" date="2016-10" db="EMBL/GenBank/DDBJ databases">
        <authorList>
            <person name="de Groot N.N."/>
        </authorList>
    </citation>
    <scope>NUCLEOTIDE SEQUENCE [LARGE SCALE GENOMIC DNA]</scope>
    <source>
        <strain evidence="6 7">DSM 21632</strain>
    </source>
</reference>
<proteinExistence type="predicted"/>
<dbReference type="EMBL" id="FNDK01000002">
    <property type="protein sequence ID" value="SDH19690.1"/>
    <property type="molecule type" value="Genomic_DNA"/>
</dbReference>
<dbReference type="Proteomes" id="UP000199163">
    <property type="component" value="Unassembled WGS sequence"/>
</dbReference>
<keyword evidence="7" id="KW-1185">Reference proteome</keyword>
<evidence type="ECO:0000256" key="1">
    <source>
        <dbReference type="ARBA" id="ARBA00023015"/>
    </source>
</evidence>
<protein>
    <submittedName>
        <fullName evidence="6">Regulatory protein, luxR family</fullName>
    </submittedName>
</protein>
<accession>A0A1G8AH93</accession>
<dbReference type="GO" id="GO:0006355">
    <property type="term" value="P:regulation of DNA-templated transcription"/>
    <property type="evidence" value="ECO:0007669"/>
    <property type="project" value="InterPro"/>
</dbReference>
<organism evidence="6 7">
    <name type="scientific">Alteribacillus persepolensis</name>
    <dbReference type="NCBI Taxonomy" id="568899"/>
    <lineage>
        <taxon>Bacteria</taxon>
        <taxon>Bacillati</taxon>
        <taxon>Bacillota</taxon>
        <taxon>Bacilli</taxon>
        <taxon>Bacillales</taxon>
        <taxon>Bacillaceae</taxon>
        <taxon>Alteribacillus</taxon>
    </lineage>
</organism>
<dbReference type="PRINTS" id="PR00038">
    <property type="entry name" value="HTHLUXR"/>
</dbReference>
<gene>
    <name evidence="6" type="ORF">SAMN05192534_102138</name>
</gene>
<name>A0A1G8AH93_9BACI</name>
<evidence type="ECO:0000313" key="6">
    <source>
        <dbReference type="EMBL" id="SDH19690.1"/>
    </source>
</evidence>
<dbReference type="AlphaFoldDB" id="A0A1G8AH93"/>
<sequence>MANRYHNEAKHRLPILLLDTEGNVSQEGMSKAAQKAVVETAVDQLRALFEKGLKKDTIYYACCDKQTVMPVAEKLKYMSSYFRLAVNISSCEKELMDKLFSNVVSMVFAADRDREKWLDHWQRSQSFLAYIDPLFQPHFMEKYRTLHQQRVEEKVQELQLDMEKARHTLSEAEVRIFEKMLEGKSNRKIAEESFLAVATVNNHVSHLTKKMGANDRTHTIKKAIEYGWVDIQ</sequence>
<dbReference type="PROSITE" id="PS50043">
    <property type="entry name" value="HTH_LUXR_2"/>
    <property type="match status" value="1"/>
</dbReference>
<evidence type="ECO:0000313" key="7">
    <source>
        <dbReference type="Proteomes" id="UP000199163"/>
    </source>
</evidence>
<dbReference type="Gene3D" id="1.10.10.10">
    <property type="entry name" value="Winged helix-like DNA-binding domain superfamily/Winged helix DNA-binding domain"/>
    <property type="match status" value="1"/>
</dbReference>
<evidence type="ECO:0000259" key="5">
    <source>
        <dbReference type="PROSITE" id="PS50043"/>
    </source>
</evidence>
<dbReference type="CDD" id="cd06170">
    <property type="entry name" value="LuxR_C_like"/>
    <property type="match status" value="1"/>
</dbReference>
<dbReference type="SMART" id="SM00421">
    <property type="entry name" value="HTH_LUXR"/>
    <property type="match status" value="1"/>
</dbReference>
<dbReference type="Pfam" id="PF00196">
    <property type="entry name" value="GerE"/>
    <property type="match status" value="1"/>
</dbReference>
<dbReference type="OrthoDB" id="2965189at2"/>
<feature type="domain" description="HTH luxR-type" evidence="5">
    <location>
        <begin position="162"/>
        <end position="227"/>
    </location>
</feature>
<dbReference type="InterPro" id="IPR000792">
    <property type="entry name" value="Tscrpt_reg_LuxR_C"/>
</dbReference>
<dbReference type="PANTHER" id="PTHR44688:SF16">
    <property type="entry name" value="DNA-BINDING TRANSCRIPTIONAL ACTIVATOR DEVR_DOSR"/>
    <property type="match status" value="1"/>
</dbReference>
<dbReference type="GO" id="GO:0003677">
    <property type="term" value="F:DNA binding"/>
    <property type="evidence" value="ECO:0007669"/>
    <property type="project" value="UniProtKB-KW"/>
</dbReference>
<keyword evidence="2" id="KW-0238">DNA-binding</keyword>
<keyword evidence="4" id="KW-0175">Coiled coil</keyword>
<feature type="coiled-coil region" evidence="4">
    <location>
        <begin position="148"/>
        <end position="175"/>
    </location>
</feature>
<dbReference type="SUPFAM" id="SSF46894">
    <property type="entry name" value="C-terminal effector domain of the bipartite response regulators"/>
    <property type="match status" value="1"/>
</dbReference>
<evidence type="ECO:0000256" key="2">
    <source>
        <dbReference type="ARBA" id="ARBA00023125"/>
    </source>
</evidence>
<evidence type="ECO:0000256" key="3">
    <source>
        <dbReference type="ARBA" id="ARBA00023163"/>
    </source>
</evidence>
<dbReference type="RefSeq" id="WP_091271414.1">
    <property type="nucleotide sequence ID" value="NZ_FNDK01000002.1"/>
</dbReference>